<dbReference type="AlphaFoldDB" id="A0A401NTE6"/>
<dbReference type="InterPro" id="IPR037962">
    <property type="entry name" value="Neuralized"/>
</dbReference>
<dbReference type="PROSITE" id="PS50089">
    <property type="entry name" value="ZF_RING_2"/>
    <property type="match status" value="1"/>
</dbReference>
<dbReference type="InterPro" id="IPR013083">
    <property type="entry name" value="Znf_RING/FYVE/PHD"/>
</dbReference>
<dbReference type="Pfam" id="PF07177">
    <property type="entry name" value="Neuralized"/>
    <property type="match status" value="1"/>
</dbReference>
<dbReference type="Gene3D" id="3.30.40.10">
    <property type="entry name" value="Zinc/RING finger domain, C3HC4 (zinc finger)"/>
    <property type="match status" value="1"/>
</dbReference>
<dbReference type="PANTHER" id="PTHR12429">
    <property type="entry name" value="NEURALIZED"/>
    <property type="match status" value="1"/>
</dbReference>
<organism evidence="8 9">
    <name type="scientific">Scyliorhinus torazame</name>
    <name type="common">Cloudy catshark</name>
    <name type="synonym">Catulus torazame</name>
    <dbReference type="NCBI Taxonomy" id="75743"/>
    <lineage>
        <taxon>Eukaryota</taxon>
        <taxon>Metazoa</taxon>
        <taxon>Chordata</taxon>
        <taxon>Craniata</taxon>
        <taxon>Vertebrata</taxon>
        <taxon>Chondrichthyes</taxon>
        <taxon>Elasmobranchii</taxon>
        <taxon>Galeomorphii</taxon>
        <taxon>Galeoidea</taxon>
        <taxon>Carcharhiniformes</taxon>
        <taxon>Scyliorhinidae</taxon>
        <taxon>Scyliorhinus</taxon>
    </lineage>
</organism>
<dbReference type="OrthoDB" id="6078042at2759"/>
<dbReference type="Proteomes" id="UP000288216">
    <property type="component" value="Unassembled WGS sequence"/>
</dbReference>
<reference evidence="8 9" key="1">
    <citation type="journal article" date="2018" name="Nat. Ecol. Evol.">
        <title>Shark genomes provide insights into elasmobranch evolution and the origin of vertebrates.</title>
        <authorList>
            <person name="Hara Y"/>
            <person name="Yamaguchi K"/>
            <person name="Onimaru K"/>
            <person name="Kadota M"/>
            <person name="Koyanagi M"/>
            <person name="Keeley SD"/>
            <person name="Tatsumi K"/>
            <person name="Tanaka K"/>
            <person name="Motone F"/>
            <person name="Kageyama Y"/>
            <person name="Nozu R"/>
            <person name="Adachi N"/>
            <person name="Nishimura O"/>
            <person name="Nakagawa R"/>
            <person name="Tanegashima C"/>
            <person name="Kiyatake I"/>
            <person name="Matsumoto R"/>
            <person name="Murakumo K"/>
            <person name="Nishida K"/>
            <person name="Terakita A"/>
            <person name="Kuratani S"/>
            <person name="Sato K"/>
            <person name="Hyodo S Kuraku.S."/>
        </authorList>
    </citation>
    <scope>NUCLEOTIDE SEQUENCE [LARGE SCALE GENOMIC DNA]</scope>
</reference>
<keyword evidence="1" id="KW-0479">Metal-binding</keyword>
<keyword evidence="4" id="KW-0862">Zinc</keyword>
<dbReference type="SMART" id="SM00588">
    <property type="entry name" value="NEUZ"/>
    <property type="match status" value="1"/>
</dbReference>
<proteinExistence type="predicted"/>
<dbReference type="SUPFAM" id="SSF57850">
    <property type="entry name" value="RING/U-box"/>
    <property type="match status" value="1"/>
</dbReference>
<dbReference type="CDD" id="cd16647">
    <property type="entry name" value="mRING-HC-C3HC5_NEU1"/>
    <property type="match status" value="1"/>
</dbReference>
<evidence type="ECO:0000313" key="8">
    <source>
        <dbReference type="EMBL" id="GCB64127.1"/>
    </source>
</evidence>
<keyword evidence="3 5" id="KW-0863">Zinc-finger</keyword>
<feature type="domain" description="NHR" evidence="7">
    <location>
        <begin position="39"/>
        <end position="195"/>
    </location>
</feature>
<evidence type="ECO:0000256" key="2">
    <source>
        <dbReference type="ARBA" id="ARBA00022737"/>
    </source>
</evidence>
<dbReference type="GO" id="GO:0061630">
    <property type="term" value="F:ubiquitin protein ligase activity"/>
    <property type="evidence" value="ECO:0007669"/>
    <property type="project" value="TreeGrafter"/>
</dbReference>
<dbReference type="Gene3D" id="2.60.120.920">
    <property type="match status" value="1"/>
</dbReference>
<comment type="caution">
    <text evidence="8">The sequence shown here is derived from an EMBL/GenBank/DDBJ whole genome shotgun (WGS) entry which is preliminary data.</text>
</comment>
<keyword evidence="9" id="KW-1185">Reference proteome</keyword>
<evidence type="ECO:0000313" key="9">
    <source>
        <dbReference type="Proteomes" id="UP000288216"/>
    </source>
</evidence>
<dbReference type="EMBL" id="BFAA01002726">
    <property type="protein sequence ID" value="GCB64127.1"/>
    <property type="molecule type" value="Genomic_DNA"/>
</dbReference>
<dbReference type="Pfam" id="PF13920">
    <property type="entry name" value="zf-C3HC4_3"/>
    <property type="match status" value="1"/>
</dbReference>
<dbReference type="GO" id="GO:0008270">
    <property type="term" value="F:zinc ion binding"/>
    <property type="evidence" value="ECO:0007669"/>
    <property type="project" value="UniProtKB-KW"/>
</dbReference>
<dbReference type="STRING" id="75743.A0A401NTE6"/>
<evidence type="ECO:0008006" key="10">
    <source>
        <dbReference type="Google" id="ProtNLM"/>
    </source>
</evidence>
<evidence type="ECO:0000259" key="7">
    <source>
        <dbReference type="PROSITE" id="PS51065"/>
    </source>
</evidence>
<evidence type="ECO:0000256" key="5">
    <source>
        <dbReference type="PROSITE-ProRule" id="PRU00175"/>
    </source>
</evidence>
<evidence type="ECO:0000256" key="3">
    <source>
        <dbReference type="ARBA" id="ARBA00022771"/>
    </source>
</evidence>
<dbReference type="PROSITE" id="PS51065">
    <property type="entry name" value="NHR"/>
    <property type="match status" value="1"/>
</dbReference>
<dbReference type="InterPro" id="IPR043136">
    <property type="entry name" value="B30.2/SPRY_sf"/>
</dbReference>
<dbReference type="PANTHER" id="PTHR12429:SF9">
    <property type="entry name" value="E3 UBIQUITIN-PROTEIN LIGASE NEURL3"/>
    <property type="match status" value="1"/>
</dbReference>
<dbReference type="OMA" id="HYITEDT"/>
<name>A0A401NTE6_SCYTO</name>
<keyword evidence="2" id="KW-0677">Repeat</keyword>
<feature type="domain" description="RING-type" evidence="6">
    <location>
        <begin position="260"/>
        <end position="299"/>
    </location>
</feature>
<dbReference type="FunFam" id="2.60.120.920:FF:000005">
    <property type="entry name" value="Putative E3 ubiquitin-protein ligase NEURL1B"/>
    <property type="match status" value="1"/>
</dbReference>
<sequence length="311" mass="34790">MGNIYIKETPSEHEQQNDQRSACVKTTKYLQKPNTLLRPLFFHPYTKGTQVNMDSSHHCAWRKSGFCNGIIFTNRPVLIQEKVGLKITKTDASWKGGLRLGCTIFDPSLIDPNALPKFVCPDLEKTHGFWVSALPQDCMKEGTVISFWVNSQGHFLYTVNEGREHLLMKGLLVSWPLWVVIDVYGTTQEVRLQDPPMKCVSQSKLPLQPPYPVRSGKAQTSCSNPSVACVRPTKGRSGSSPCAPEVSSNTQPQHSLDEDCILCCSHQVDSVLYKCGHMCVCYGCGKKLLGQNAKCPLCRQPVKEIIKTYRN</sequence>
<accession>A0A401NTE6</accession>
<evidence type="ECO:0000256" key="4">
    <source>
        <dbReference type="ARBA" id="ARBA00022833"/>
    </source>
</evidence>
<evidence type="ECO:0000256" key="1">
    <source>
        <dbReference type="ARBA" id="ARBA00022723"/>
    </source>
</evidence>
<gene>
    <name evidence="8" type="ORF">scyTo_0007487</name>
</gene>
<protein>
    <recommendedName>
        <fullName evidence="10">RING-type domain-containing protein</fullName>
    </recommendedName>
</protein>
<dbReference type="InterPro" id="IPR006573">
    <property type="entry name" value="NHR_dom"/>
</dbReference>
<evidence type="ECO:0000259" key="6">
    <source>
        <dbReference type="PROSITE" id="PS50089"/>
    </source>
</evidence>
<dbReference type="InterPro" id="IPR001841">
    <property type="entry name" value="Znf_RING"/>
</dbReference>